<evidence type="ECO:0000313" key="2">
    <source>
        <dbReference type="EMBL" id="SDM52319.1"/>
    </source>
</evidence>
<dbReference type="Proteomes" id="UP000199182">
    <property type="component" value="Unassembled WGS sequence"/>
</dbReference>
<gene>
    <name evidence="2" type="ORF">SAMN05192585_10111</name>
</gene>
<accession>A0A1G9TX53</accession>
<dbReference type="AlphaFoldDB" id="A0A1G9TX53"/>
<reference evidence="2 3" key="1">
    <citation type="submission" date="2016-10" db="EMBL/GenBank/DDBJ databases">
        <authorList>
            <person name="de Groot N.N."/>
        </authorList>
    </citation>
    <scope>NUCLEOTIDE SEQUENCE [LARGE SCALE GENOMIC DNA]</scope>
    <source>
        <strain evidence="2 3">CGMCC 1.5012</strain>
    </source>
</reference>
<feature type="domain" description="DUF6591" evidence="1">
    <location>
        <begin position="77"/>
        <end position="169"/>
    </location>
</feature>
<proteinExistence type="predicted"/>
<organism evidence="2 3">
    <name type="scientific">Acetanaerobacterium elongatum</name>
    <dbReference type="NCBI Taxonomy" id="258515"/>
    <lineage>
        <taxon>Bacteria</taxon>
        <taxon>Bacillati</taxon>
        <taxon>Bacillota</taxon>
        <taxon>Clostridia</taxon>
        <taxon>Eubacteriales</taxon>
        <taxon>Oscillospiraceae</taxon>
        <taxon>Acetanaerobacterium</taxon>
    </lineage>
</organism>
<dbReference type="InterPro" id="IPR046526">
    <property type="entry name" value="DUF6591"/>
</dbReference>
<dbReference type="EMBL" id="FNID01000001">
    <property type="protein sequence ID" value="SDM52319.1"/>
    <property type="molecule type" value="Genomic_DNA"/>
</dbReference>
<keyword evidence="3" id="KW-1185">Reference proteome</keyword>
<name>A0A1G9TX53_9FIRM</name>
<evidence type="ECO:0000259" key="1">
    <source>
        <dbReference type="Pfam" id="PF20234"/>
    </source>
</evidence>
<sequence>MRREYILKRIVAIVLVTLLLLSLAGCGIKEKIEQKVGEAITEGVINGAAGGDGKVDINGSQVTITGSDGATAVIGGTEWPSNQAGKILPKFGKGKIESVINSDESCWIQIEEVEAGDYDSYRKDLEAAGFTQNTFESADETSKMYTASKDEKTSVSITYSITDKTMIVMAGIKKDAE</sequence>
<dbReference type="Pfam" id="PF20234">
    <property type="entry name" value="DUF6591"/>
    <property type="match status" value="1"/>
</dbReference>
<dbReference type="STRING" id="258515.SAMN05192585_10111"/>
<evidence type="ECO:0000313" key="3">
    <source>
        <dbReference type="Proteomes" id="UP000199182"/>
    </source>
</evidence>
<dbReference type="PROSITE" id="PS51257">
    <property type="entry name" value="PROKAR_LIPOPROTEIN"/>
    <property type="match status" value="1"/>
</dbReference>
<protein>
    <recommendedName>
        <fullName evidence="1">DUF6591 domain-containing protein</fullName>
    </recommendedName>
</protein>